<protein>
    <submittedName>
        <fullName evidence="3">Alpha-1,2-fucosyltransferase</fullName>
    </submittedName>
</protein>
<dbReference type="RefSeq" id="WP_272697566.1">
    <property type="nucleotide sequence ID" value="NZ_CAOJXY010000012.1"/>
</dbReference>
<dbReference type="Pfam" id="PF01531">
    <property type="entry name" value="Glyco_transf_11"/>
    <property type="match status" value="1"/>
</dbReference>
<comment type="caution">
    <text evidence="3">The sequence shown here is derived from an EMBL/GenBank/DDBJ whole genome shotgun (WGS) entry which is preliminary data.</text>
</comment>
<dbReference type="GO" id="GO:0008107">
    <property type="term" value="F:galactoside 2-alpha-L-fucosyltransferase activity"/>
    <property type="evidence" value="ECO:0007669"/>
    <property type="project" value="InterPro"/>
</dbReference>
<dbReference type="EMBL" id="JAQPYX010000076">
    <property type="protein sequence ID" value="MDC7149551.1"/>
    <property type="molecule type" value="Genomic_DNA"/>
</dbReference>
<proteinExistence type="predicted"/>
<dbReference type="GO" id="GO:0016020">
    <property type="term" value="C:membrane"/>
    <property type="evidence" value="ECO:0007669"/>
    <property type="project" value="InterPro"/>
</dbReference>
<reference evidence="3" key="1">
    <citation type="submission" date="2023-01" db="EMBL/GenBank/DDBJ databases">
        <title>Exploring GABA producing Bacteroides strains toward improving mental health.</title>
        <authorList>
            <person name="Yousuf B."/>
            <person name="Bouhlel N.E."/>
            <person name="Mottawea W."/>
            <person name="Hammami R."/>
        </authorList>
    </citation>
    <scope>NUCLEOTIDE SEQUENCE</scope>
    <source>
        <strain evidence="3">UO.H1047</strain>
    </source>
</reference>
<keyword evidence="1" id="KW-0328">Glycosyltransferase</keyword>
<evidence type="ECO:0000313" key="4">
    <source>
        <dbReference type="Proteomes" id="UP001213646"/>
    </source>
</evidence>
<evidence type="ECO:0000256" key="1">
    <source>
        <dbReference type="ARBA" id="ARBA00022676"/>
    </source>
</evidence>
<sequence length="279" mass="32514">MKEKKQIKFVYPELSNDDWGWFRVSGPGLANCMFIAAKAYINSKKYQCKFISPTWRKFSLGPLLRRERDKRVYFQLFENYGTSGFLKLILILRKKWFNDSSILSIQGLGDFFVDLNDNYDDVLEYFDKITRRETVENVNSDNLKNAIAVHVRLGDYVPRLRIDINWYKGLIEKILKVSPKQKFIIFSDGTDEELQPVLDLPNTERNFYGNAFADMYAISKCKLLIASNSTFSAWGAYLGRVPIIFNKRHFPPVYSDKMNIPEIVLGDSTDLPTNFEYLL</sequence>
<name>A0AAW6I7K3_9BACT</name>
<evidence type="ECO:0000313" key="3">
    <source>
        <dbReference type="EMBL" id="MDC7149551.1"/>
    </source>
</evidence>
<organism evidence="3 4">
    <name type="scientific">Parabacteroides johnsonii</name>
    <dbReference type="NCBI Taxonomy" id="387661"/>
    <lineage>
        <taxon>Bacteria</taxon>
        <taxon>Pseudomonadati</taxon>
        <taxon>Bacteroidota</taxon>
        <taxon>Bacteroidia</taxon>
        <taxon>Bacteroidales</taxon>
        <taxon>Tannerellaceae</taxon>
        <taxon>Parabacteroides</taxon>
    </lineage>
</organism>
<gene>
    <name evidence="3" type="ORF">PQG89_08945</name>
</gene>
<evidence type="ECO:0000256" key="2">
    <source>
        <dbReference type="ARBA" id="ARBA00022679"/>
    </source>
</evidence>
<dbReference type="GO" id="GO:0005975">
    <property type="term" value="P:carbohydrate metabolic process"/>
    <property type="evidence" value="ECO:0007669"/>
    <property type="project" value="InterPro"/>
</dbReference>
<accession>A0AAW6I7K3</accession>
<dbReference type="InterPro" id="IPR002516">
    <property type="entry name" value="Glyco_trans_11"/>
</dbReference>
<keyword evidence="2" id="KW-0808">Transferase</keyword>
<dbReference type="Proteomes" id="UP001213646">
    <property type="component" value="Unassembled WGS sequence"/>
</dbReference>
<dbReference type="AlphaFoldDB" id="A0AAW6I7K3"/>